<evidence type="ECO:0000313" key="4">
    <source>
        <dbReference type="Proteomes" id="UP000297982"/>
    </source>
</evidence>
<feature type="region of interest" description="Disordered" evidence="1">
    <location>
        <begin position="177"/>
        <end position="199"/>
    </location>
</feature>
<feature type="chain" id="PRO_5039708375" description="Sporulation protein" evidence="2">
    <location>
        <begin position="22"/>
        <end position="199"/>
    </location>
</feature>
<dbReference type="AlphaFoldDB" id="A0A4Z0GWN7"/>
<keyword evidence="4" id="KW-1185">Reference proteome</keyword>
<accession>A0A4Z0GWN7</accession>
<feature type="signal peptide" evidence="2">
    <location>
        <begin position="1"/>
        <end position="21"/>
    </location>
</feature>
<reference evidence="3 4" key="1">
    <citation type="journal article" date="2003" name="Int. J. Syst. Evol. Microbiol.">
        <title>Halobacillus salinus sp. nov., isolated from a salt lake on the coast of the East Sea in Korea.</title>
        <authorList>
            <person name="Yoon J.H."/>
            <person name="Kang K.H."/>
            <person name="Park Y.H."/>
        </authorList>
    </citation>
    <scope>NUCLEOTIDE SEQUENCE [LARGE SCALE GENOMIC DNA]</scope>
    <source>
        <strain evidence="3 4">HSL-3</strain>
    </source>
</reference>
<comment type="caution">
    <text evidence="3">The sequence shown here is derived from an EMBL/GenBank/DDBJ whole genome shotgun (WGS) entry which is preliminary data.</text>
</comment>
<protein>
    <recommendedName>
        <fullName evidence="5">Sporulation protein</fullName>
    </recommendedName>
</protein>
<organism evidence="3 4">
    <name type="scientific">Halobacillus salinus</name>
    <dbReference type="NCBI Taxonomy" id="192814"/>
    <lineage>
        <taxon>Bacteria</taxon>
        <taxon>Bacillati</taxon>
        <taxon>Bacillota</taxon>
        <taxon>Bacilli</taxon>
        <taxon>Bacillales</taxon>
        <taxon>Bacillaceae</taxon>
        <taxon>Halobacillus</taxon>
    </lineage>
</organism>
<evidence type="ECO:0008006" key="5">
    <source>
        <dbReference type="Google" id="ProtNLM"/>
    </source>
</evidence>
<dbReference type="RefSeq" id="WP_135327899.1">
    <property type="nucleotide sequence ID" value="NZ_SRJC01000003.1"/>
</dbReference>
<dbReference type="PROSITE" id="PS51257">
    <property type="entry name" value="PROKAR_LIPOPROTEIN"/>
    <property type="match status" value="1"/>
</dbReference>
<evidence type="ECO:0000313" key="3">
    <source>
        <dbReference type="EMBL" id="TGB02200.1"/>
    </source>
</evidence>
<dbReference type="STRING" id="192814.GCA_900166575_03526"/>
<evidence type="ECO:0000256" key="2">
    <source>
        <dbReference type="SAM" id="SignalP"/>
    </source>
</evidence>
<dbReference type="Pfam" id="PF09580">
    <property type="entry name" value="Spore_YhcN_YlaJ"/>
    <property type="match status" value="1"/>
</dbReference>
<dbReference type="InterPro" id="IPR019076">
    <property type="entry name" value="Spore_lipoprot_YhcN/YlaJ-like"/>
</dbReference>
<proteinExistence type="predicted"/>
<evidence type="ECO:0000256" key="1">
    <source>
        <dbReference type="SAM" id="MobiDB-lite"/>
    </source>
</evidence>
<dbReference type="EMBL" id="SRJC01000003">
    <property type="protein sequence ID" value="TGB02200.1"/>
    <property type="molecule type" value="Genomic_DNA"/>
</dbReference>
<dbReference type="Proteomes" id="UP000297982">
    <property type="component" value="Unassembled WGS sequence"/>
</dbReference>
<name>A0A4Z0GWN7_9BACI</name>
<keyword evidence="2" id="KW-0732">Signal</keyword>
<gene>
    <name evidence="3" type="ORF">E4663_12710</name>
</gene>
<sequence length="199" mass="22697">MGKLLALPLLAVLLMMTGCMDVNDNEETSHNEDTLNGNTMDSYNEKPLEGQVGYVRYKKDQLDQDVEKKRNIQINREQMSDMISRMILRYDGFEDVATLVTDYEVLVAYQKPTDMDPKLAADMVQKTAYSMVPSFYRVYTSDKQSAFGDIQSVSTSTVYDEQYREVIDSIINKMKKAPQGKVKQNDDQMGTHGKMTNRG</sequence>